<dbReference type="CDD" id="cd19501">
    <property type="entry name" value="RecA-like_FtsH"/>
    <property type="match status" value="1"/>
</dbReference>
<evidence type="ECO:0000256" key="12">
    <source>
        <dbReference type="ARBA" id="ARBA00022989"/>
    </source>
</evidence>
<comment type="similarity">
    <text evidence="3">In the C-terminal section; belongs to the peptidase M41 family.</text>
</comment>
<keyword evidence="13 19" id="KW-0482">Metalloprotease</keyword>
<evidence type="ECO:0000259" key="18">
    <source>
        <dbReference type="SMART" id="SM00382"/>
    </source>
</evidence>
<dbReference type="InterPro" id="IPR003960">
    <property type="entry name" value="ATPase_AAA_CS"/>
</dbReference>
<feature type="transmembrane region" description="Helical" evidence="17">
    <location>
        <begin position="139"/>
        <end position="161"/>
    </location>
</feature>
<evidence type="ECO:0000256" key="3">
    <source>
        <dbReference type="ARBA" id="ARBA00010044"/>
    </source>
</evidence>
<dbReference type="FunFam" id="1.20.58.760:FF:000001">
    <property type="entry name" value="ATP-dependent zinc metalloprotease FtsH"/>
    <property type="match status" value="1"/>
</dbReference>
<dbReference type="InterPro" id="IPR003593">
    <property type="entry name" value="AAA+_ATPase"/>
</dbReference>
<dbReference type="NCBIfam" id="TIGR01241">
    <property type="entry name" value="FtsH_fam"/>
    <property type="match status" value="1"/>
</dbReference>
<evidence type="ECO:0000256" key="2">
    <source>
        <dbReference type="ARBA" id="ARBA00004370"/>
    </source>
</evidence>
<evidence type="ECO:0000256" key="14">
    <source>
        <dbReference type="ARBA" id="ARBA00023136"/>
    </source>
</evidence>
<keyword evidence="9" id="KW-0378">Hydrolase</keyword>
<keyword evidence="8 16" id="KW-0547">Nucleotide-binding</keyword>
<dbReference type="GO" id="GO:0005524">
    <property type="term" value="F:ATP binding"/>
    <property type="evidence" value="ECO:0007669"/>
    <property type="project" value="UniProtKB-KW"/>
</dbReference>
<comment type="similarity">
    <text evidence="16">Belongs to the AAA ATPase family.</text>
</comment>
<reference evidence="19" key="1">
    <citation type="submission" date="2021-01" db="EMBL/GenBank/DDBJ databases">
        <title>Genome public.</title>
        <authorList>
            <person name="Liu C."/>
            <person name="Sun Q."/>
        </authorList>
    </citation>
    <scope>NUCLEOTIDE SEQUENCE</scope>
    <source>
        <strain evidence="19">M6</strain>
    </source>
</reference>
<dbReference type="GO" id="GO:0004176">
    <property type="term" value="F:ATP-dependent peptidase activity"/>
    <property type="evidence" value="ECO:0007669"/>
    <property type="project" value="InterPro"/>
</dbReference>
<evidence type="ECO:0000256" key="15">
    <source>
        <dbReference type="ARBA" id="ARBA00061570"/>
    </source>
</evidence>
<gene>
    <name evidence="19" type="primary">ftsH</name>
    <name evidence="19" type="ORF">JKK62_09380</name>
</gene>
<evidence type="ECO:0000256" key="11">
    <source>
        <dbReference type="ARBA" id="ARBA00022840"/>
    </source>
</evidence>
<dbReference type="PANTHER" id="PTHR23076:SF113">
    <property type="entry name" value="ATP-DEPENDENT ZINC METALLOPROTEASE FTSH 1, CHLOROPLASTIC-RELATED"/>
    <property type="match status" value="1"/>
</dbReference>
<dbReference type="GO" id="GO:0046872">
    <property type="term" value="F:metal ion binding"/>
    <property type="evidence" value="ECO:0007669"/>
    <property type="project" value="UniProtKB-KW"/>
</dbReference>
<evidence type="ECO:0000256" key="6">
    <source>
        <dbReference type="ARBA" id="ARBA00022692"/>
    </source>
</evidence>
<dbReference type="AlphaFoldDB" id="A0A934WS02"/>
<dbReference type="RefSeq" id="WP_201427675.1">
    <property type="nucleotide sequence ID" value="NZ_JAEQMG010000091.1"/>
</dbReference>
<evidence type="ECO:0000256" key="17">
    <source>
        <dbReference type="SAM" id="Phobius"/>
    </source>
</evidence>
<feature type="non-terminal residue" evidence="19">
    <location>
        <position position="607"/>
    </location>
</feature>
<dbReference type="SUPFAM" id="SSF52540">
    <property type="entry name" value="P-loop containing nucleoside triphosphate hydrolases"/>
    <property type="match status" value="1"/>
</dbReference>
<dbReference type="GO" id="GO:0006508">
    <property type="term" value="P:proteolysis"/>
    <property type="evidence" value="ECO:0007669"/>
    <property type="project" value="UniProtKB-KW"/>
</dbReference>
<feature type="domain" description="AAA+ ATPase" evidence="18">
    <location>
        <begin position="225"/>
        <end position="364"/>
    </location>
</feature>
<evidence type="ECO:0000313" key="20">
    <source>
        <dbReference type="Proteomes" id="UP000633365"/>
    </source>
</evidence>
<evidence type="ECO:0000313" key="19">
    <source>
        <dbReference type="EMBL" id="MBK6088856.1"/>
    </source>
</evidence>
<name>A0A934WS02_9FIRM</name>
<dbReference type="Pfam" id="PF01434">
    <property type="entry name" value="Peptidase_M41"/>
    <property type="match status" value="1"/>
</dbReference>
<keyword evidence="11 16" id="KW-0067">ATP-binding</keyword>
<dbReference type="Proteomes" id="UP000633365">
    <property type="component" value="Unassembled WGS sequence"/>
</dbReference>
<dbReference type="FunFam" id="1.10.8.60:FF:000001">
    <property type="entry name" value="ATP-dependent zinc metalloprotease FtsH"/>
    <property type="match status" value="1"/>
</dbReference>
<feature type="transmembrane region" description="Helical" evidence="17">
    <location>
        <begin position="12"/>
        <end position="30"/>
    </location>
</feature>
<organism evidence="19 20">
    <name type="scientific">Ruminococcus difficilis</name>
    <dbReference type="NCBI Taxonomy" id="2763069"/>
    <lineage>
        <taxon>Bacteria</taxon>
        <taxon>Bacillati</taxon>
        <taxon>Bacillota</taxon>
        <taxon>Clostridia</taxon>
        <taxon>Eubacteriales</taxon>
        <taxon>Oscillospiraceae</taxon>
        <taxon>Ruminococcus</taxon>
    </lineage>
</organism>
<dbReference type="InterPro" id="IPR041569">
    <property type="entry name" value="AAA_lid_3"/>
</dbReference>
<evidence type="ECO:0000256" key="8">
    <source>
        <dbReference type="ARBA" id="ARBA00022741"/>
    </source>
</evidence>
<keyword evidence="12 17" id="KW-1133">Transmembrane helix</keyword>
<keyword evidence="4" id="KW-1003">Cell membrane</keyword>
<dbReference type="Gene3D" id="3.40.50.300">
    <property type="entry name" value="P-loop containing nucleotide triphosphate hydrolases"/>
    <property type="match status" value="1"/>
</dbReference>
<dbReference type="InterPro" id="IPR005936">
    <property type="entry name" value="FtsH"/>
</dbReference>
<dbReference type="Gene3D" id="1.10.8.60">
    <property type="match status" value="1"/>
</dbReference>
<dbReference type="InterPro" id="IPR003959">
    <property type="entry name" value="ATPase_AAA_core"/>
</dbReference>
<proteinExistence type="inferred from homology"/>
<protein>
    <submittedName>
        <fullName evidence="19">ATP-dependent zinc metalloprotease FtsH</fullName>
    </submittedName>
</protein>
<dbReference type="Pfam" id="PF17862">
    <property type="entry name" value="AAA_lid_3"/>
    <property type="match status" value="1"/>
</dbReference>
<evidence type="ECO:0000256" key="1">
    <source>
        <dbReference type="ARBA" id="ARBA00001947"/>
    </source>
</evidence>
<dbReference type="PROSITE" id="PS00674">
    <property type="entry name" value="AAA"/>
    <property type="match status" value="1"/>
</dbReference>
<dbReference type="PANTHER" id="PTHR23076">
    <property type="entry name" value="METALLOPROTEASE M41 FTSH"/>
    <property type="match status" value="1"/>
</dbReference>
<evidence type="ECO:0000256" key="4">
    <source>
        <dbReference type="ARBA" id="ARBA00022475"/>
    </source>
</evidence>
<comment type="caution">
    <text evidence="19">The sequence shown here is derived from an EMBL/GenBank/DDBJ whole genome shotgun (WGS) entry which is preliminary data.</text>
</comment>
<dbReference type="GO" id="GO:0004222">
    <property type="term" value="F:metalloendopeptidase activity"/>
    <property type="evidence" value="ECO:0007669"/>
    <property type="project" value="InterPro"/>
</dbReference>
<dbReference type="GO" id="GO:0016887">
    <property type="term" value="F:ATP hydrolysis activity"/>
    <property type="evidence" value="ECO:0007669"/>
    <property type="project" value="InterPro"/>
</dbReference>
<dbReference type="FunFam" id="3.40.50.300:FF:000001">
    <property type="entry name" value="ATP-dependent zinc metalloprotease FtsH"/>
    <property type="match status" value="1"/>
</dbReference>
<keyword evidence="10" id="KW-0862">Zinc</keyword>
<dbReference type="InterPro" id="IPR000642">
    <property type="entry name" value="Peptidase_M41"/>
</dbReference>
<keyword evidence="20" id="KW-1185">Reference proteome</keyword>
<dbReference type="SMART" id="SM00382">
    <property type="entry name" value="AAA"/>
    <property type="match status" value="1"/>
</dbReference>
<evidence type="ECO:0000256" key="10">
    <source>
        <dbReference type="ARBA" id="ARBA00022833"/>
    </source>
</evidence>
<comment type="cofactor">
    <cofactor evidence="1">
        <name>Zn(2+)</name>
        <dbReference type="ChEBI" id="CHEBI:29105"/>
    </cofactor>
</comment>
<evidence type="ECO:0000256" key="7">
    <source>
        <dbReference type="ARBA" id="ARBA00022723"/>
    </source>
</evidence>
<dbReference type="InterPro" id="IPR037219">
    <property type="entry name" value="Peptidase_M41-like"/>
</dbReference>
<dbReference type="InterPro" id="IPR027417">
    <property type="entry name" value="P-loop_NTPase"/>
</dbReference>
<evidence type="ECO:0000256" key="16">
    <source>
        <dbReference type="RuleBase" id="RU003651"/>
    </source>
</evidence>
<keyword evidence="14 17" id="KW-0472">Membrane</keyword>
<dbReference type="Pfam" id="PF00004">
    <property type="entry name" value="AAA"/>
    <property type="match status" value="1"/>
</dbReference>
<keyword evidence="5" id="KW-0645">Protease</keyword>
<dbReference type="EMBL" id="JAEQMG010000091">
    <property type="protein sequence ID" value="MBK6088856.1"/>
    <property type="molecule type" value="Genomic_DNA"/>
</dbReference>
<evidence type="ECO:0000256" key="5">
    <source>
        <dbReference type="ARBA" id="ARBA00022670"/>
    </source>
</evidence>
<accession>A0A934WS02</accession>
<keyword evidence="6 17" id="KW-0812">Transmembrane</keyword>
<comment type="similarity">
    <text evidence="15">In the central section; belongs to the AAA ATPase family.</text>
</comment>
<evidence type="ECO:0000256" key="13">
    <source>
        <dbReference type="ARBA" id="ARBA00023049"/>
    </source>
</evidence>
<dbReference type="Gene3D" id="1.20.58.760">
    <property type="entry name" value="Peptidase M41"/>
    <property type="match status" value="1"/>
</dbReference>
<dbReference type="HAMAP" id="MF_01458">
    <property type="entry name" value="FtsH"/>
    <property type="match status" value="1"/>
</dbReference>
<dbReference type="SUPFAM" id="SSF140990">
    <property type="entry name" value="FtsH protease domain-like"/>
    <property type="match status" value="1"/>
</dbReference>
<comment type="subcellular location">
    <subcellularLocation>
        <location evidence="2">Membrane</location>
    </subcellularLocation>
</comment>
<sequence length="607" mass="66123">MDNKKRTRNLLLYLAIPIVLIVVAAIFLSTRQSDSPKTSELVQYFIDDKVDSYTINYGSGAVEITLKEGEKAYPKTEESAASNPLTALAGTDQQTDSKSKVVVKGQLADIRLFIEEINEKSSPDEPVKYNYIRASDNSFLLELIPTIIMVAIFIGAWIFLMKRMGSGGIGREMNFGKAKIKNTNDEKRKTTFDDVAGADEEKEELAEVVEFLKNPEKFNKLGARIPKGVLLVGPPGTGKTLLARAVAGEAGVPFFSISGSDFVEMFVGVGASRVRDLFDQAKKNAPCIIFIDEIDAVGRQRGAGLGGGNDEREQTLNQLLVEMDGFGVNEGVILIAATNRPDVLDPALLRPGRFDRQVVVSYPDVNGREAILKVHARKKPLAPDVKLRTIAKTTAGFTGADLENLLNEAALLAARADKKAITMKEIEEATIKVVVGAEKKSKVMSDKEKKLTAYHEAGHAILFDVLETQDPVHEISIIPRGMAGGYTMPLPTEDKSYNSRSEMLEDIVVSLGGRVAEALILDDISTGASNDIERATKTARAMVTKYGMTKELGCVNYGSESGSVFLGRDMARTQDYSEATAAKIDELVLEIVNDAYARAEKLLSENI</sequence>
<keyword evidence="7" id="KW-0479">Metal-binding</keyword>
<evidence type="ECO:0000256" key="9">
    <source>
        <dbReference type="ARBA" id="ARBA00022801"/>
    </source>
</evidence>
<dbReference type="GO" id="GO:0016020">
    <property type="term" value="C:membrane"/>
    <property type="evidence" value="ECO:0007669"/>
    <property type="project" value="UniProtKB-SubCell"/>
</dbReference>